<evidence type="ECO:0000256" key="2">
    <source>
        <dbReference type="ARBA" id="ARBA00004648"/>
    </source>
</evidence>
<keyword evidence="11" id="KW-0472">Membrane</keyword>
<dbReference type="GO" id="GO:0050650">
    <property type="term" value="P:chondroitin sulfate proteoglycan biosynthetic process"/>
    <property type="evidence" value="ECO:0007669"/>
    <property type="project" value="TreeGrafter"/>
</dbReference>
<keyword evidence="10" id="KW-0333">Golgi apparatus</keyword>
<keyword evidence="6" id="KW-0479">Metal-binding</keyword>
<dbReference type="GO" id="GO:0015012">
    <property type="term" value="P:heparan sulfate proteoglycan biosynthetic process"/>
    <property type="evidence" value="ECO:0007669"/>
    <property type="project" value="TreeGrafter"/>
</dbReference>
<evidence type="ECO:0000256" key="1">
    <source>
        <dbReference type="ARBA" id="ARBA00004323"/>
    </source>
</evidence>
<dbReference type="InterPro" id="IPR003406">
    <property type="entry name" value="Glyco_trans_14"/>
</dbReference>
<dbReference type="PANTHER" id="PTHR46025">
    <property type="entry name" value="XYLOSYLTRANSFERASE OXT"/>
    <property type="match status" value="1"/>
</dbReference>
<dbReference type="AlphaFoldDB" id="A0A2J6NN70"/>
<evidence type="ECO:0000256" key="3">
    <source>
        <dbReference type="ARBA" id="ARBA00022676"/>
    </source>
</evidence>
<dbReference type="InterPro" id="IPR043538">
    <property type="entry name" value="XYLT"/>
</dbReference>
<keyword evidence="12" id="KW-1015">Disulfide bond</keyword>
<keyword evidence="9" id="KW-1133">Transmembrane helix</keyword>
<evidence type="ECO:0000256" key="8">
    <source>
        <dbReference type="ARBA" id="ARBA00022968"/>
    </source>
</evidence>
<keyword evidence="13" id="KW-0325">Glycoprotein</keyword>
<dbReference type="GO" id="GO:0046872">
    <property type="term" value="F:metal ion binding"/>
    <property type="evidence" value="ECO:0007669"/>
    <property type="project" value="UniProtKB-KW"/>
</dbReference>
<dbReference type="OrthoDB" id="7943907at2"/>
<evidence type="ECO:0000256" key="14">
    <source>
        <dbReference type="ARBA" id="ARBA00042865"/>
    </source>
</evidence>
<dbReference type="Proteomes" id="UP000239920">
    <property type="component" value="Unassembled WGS sequence"/>
</dbReference>
<dbReference type="Pfam" id="PF02485">
    <property type="entry name" value="Branch"/>
    <property type="match status" value="1"/>
</dbReference>
<name>A0A2J6NN70_9LACO</name>
<keyword evidence="3" id="KW-0328">Glycosyltransferase</keyword>
<evidence type="ECO:0000256" key="10">
    <source>
        <dbReference type="ARBA" id="ARBA00023034"/>
    </source>
</evidence>
<evidence type="ECO:0000256" key="6">
    <source>
        <dbReference type="ARBA" id="ARBA00022723"/>
    </source>
</evidence>
<protein>
    <recommendedName>
        <fullName evidence="14">Peptide O-xylosyltransferase</fullName>
    </recommendedName>
</protein>
<dbReference type="RefSeq" id="WP_104688653.1">
    <property type="nucleotide sequence ID" value="NZ_JBKTHY010000019.1"/>
</dbReference>
<evidence type="ECO:0000256" key="4">
    <source>
        <dbReference type="ARBA" id="ARBA00022679"/>
    </source>
</evidence>
<comment type="caution">
    <text evidence="15">The sequence shown here is derived from an EMBL/GenBank/DDBJ whole genome shotgun (WGS) entry which is preliminary data.</text>
</comment>
<evidence type="ECO:0000256" key="11">
    <source>
        <dbReference type="ARBA" id="ARBA00023136"/>
    </source>
</evidence>
<keyword evidence="4 15" id="KW-0808">Transferase</keyword>
<sequence>MQAVLILAHKNINQVIELVERLSMTFEIYIHFDRKVTLNEDQKNSLDKAKVNYFSKYDVKWGSYSIVRATVEMMKMALKNPEIEYFHLISGQDWPLKDPKEIYKEFEDDNKIYMNYWRALDMRKTGEPEIWWAKYYFNYDQVNRRTTFGKLYHRLLLLSQTVLRVNKLKKYNVSPQEIYAGQEWVDIPRGALSYAIDYYEKHSELQKIFSTSFCSDEMWLQTILCNSPKYRLRIDKNIHRFIELIEKHGSRPAILDEDDFTKIKQGNYWWGRKIERPISNKLIELLDADN</sequence>
<proteinExistence type="predicted"/>
<evidence type="ECO:0000313" key="15">
    <source>
        <dbReference type="EMBL" id="PMB82778.1"/>
    </source>
</evidence>
<accession>A0A2J6NN70</accession>
<organism evidence="15 16">
    <name type="scientific">Limosilactobacillus pontis</name>
    <dbReference type="NCBI Taxonomy" id="35787"/>
    <lineage>
        <taxon>Bacteria</taxon>
        <taxon>Bacillati</taxon>
        <taxon>Bacillota</taxon>
        <taxon>Bacilli</taxon>
        <taxon>Lactobacillales</taxon>
        <taxon>Lactobacillaceae</taxon>
        <taxon>Limosilactobacillus</taxon>
    </lineage>
</organism>
<keyword evidence="7" id="KW-0256">Endoplasmic reticulum</keyword>
<reference evidence="15 16" key="1">
    <citation type="submission" date="2017-09" db="EMBL/GenBank/DDBJ databases">
        <title>Bacterial strain isolated from the female urinary microbiota.</title>
        <authorList>
            <person name="Thomas-White K."/>
            <person name="Kumar N."/>
            <person name="Forster S."/>
            <person name="Putonti C."/>
            <person name="Lawley T."/>
            <person name="Wolfe A.J."/>
        </authorList>
    </citation>
    <scope>NUCLEOTIDE SEQUENCE [LARGE SCALE GENOMIC DNA]</scope>
    <source>
        <strain evidence="15 16">UMB0683</strain>
    </source>
</reference>
<evidence type="ECO:0000256" key="12">
    <source>
        <dbReference type="ARBA" id="ARBA00023157"/>
    </source>
</evidence>
<evidence type="ECO:0000256" key="5">
    <source>
        <dbReference type="ARBA" id="ARBA00022692"/>
    </source>
</evidence>
<evidence type="ECO:0000313" key="16">
    <source>
        <dbReference type="Proteomes" id="UP000239920"/>
    </source>
</evidence>
<dbReference type="GO" id="GO:0030158">
    <property type="term" value="F:protein xylosyltransferase activity"/>
    <property type="evidence" value="ECO:0007669"/>
    <property type="project" value="InterPro"/>
</dbReference>
<evidence type="ECO:0000256" key="13">
    <source>
        <dbReference type="ARBA" id="ARBA00023180"/>
    </source>
</evidence>
<evidence type="ECO:0000256" key="7">
    <source>
        <dbReference type="ARBA" id="ARBA00022824"/>
    </source>
</evidence>
<dbReference type="EMBL" id="PNFV01000004">
    <property type="protein sequence ID" value="PMB82778.1"/>
    <property type="molecule type" value="Genomic_DNA"/>
</dbReference>
<dbReference type="PANTHER" id="PTHR46025:SF3">
    <property type="entry name" value="XYLOSYLTRANSFERASE OXT"/>
    <property type="match status" value="1"/>
</dbReference>
<keyword evidence="8" id="KW-0735">Signal-anchor</keyword>
<evidence type="ECO:0000256" key="9">
    <source>
        <dbReference type="ARBA" id="ARBA00022989"/>
    </source>
</evidence>
<gene>
    <name evidence="15" type="ORF">CK797_04960</name>
</gene>
<dbReference type="GO" id="GO:0016020">
    <property type="term" value="C:membrane"/>
    <property type="evidence" value="ECO:0007669"/>
    <property type="project" value="InterPro"/>
</dbReference>
<keyword evidence="5" id="KW-0812">Transmembrane</keyword>
<comment type="subcellular location">
    <subcellularLocation>
        <location evidence="2">Endoplasmic reticulum membrane</location>
        <topology evidence="2">Single-pass type II membrane protein</topology>
    </subcellularLocation>
    <subcellularLocation>
        <location evidence="1">Golgi apparatus membrane</location>
        <topology evidence="1">Single-pass type II membrane protein</topology>
    </subcellularLocation>
</comment>